<dbReference type="EMBL" id="JAGGJX010000002">
    <property type="protein sequence ID" value="MBP1854923.1"/>
    <property type="molecule type" value="Genomic_DNA"/>
</dbReference>
<reference evidence="1 2" key="1">
    <citation type="submission" date="2021-03" db="EMBL/GenBank/DDBJ databases">
        <title>Genomic Encyclopedia of Type Strains, Phase IV (KMG-IV): sequencing the most valuable type-strain genomes for metagenomic binning, comparative biology and taxonomic classification.</title>
        <authorList>
            <person name="Goeker M."/>
        </authorList>
    </citation>
    <scope>NUCLEOTIDE SEQUENCE [LARGE SCALE GENOMIC DNA]</scope>
    <source>
        <strain evidence="1 2">DSM 1289</strain>
    </source>
</reference>
<dbReference type="RefSeq" id="WP_209456429.1">
    <property type="nucleotide sequence ID" value="NZ_BAAACS010000002.1"/>
</dbReference>
<accession>A0ABS4EAJ0</accession>
<keyword evidence="2" id="KW-1185">Reference proteome</keyword>
<organism evidence="1 2">
    <name type="scientific">Metaclostridioides mangenotii</name>
    <dbReference type="NCBI Taxonomy" id="1540"/>
    <lineage>
        <taxon>Bacteria</taxon>
        <taxon>Bacillati</taxon>
        <taxon>Bacillota</taxon>
        <taxon>Clostridia</taxon>
        <taxon>Peptostreptococcales</taxon>
        <taxon>Peptostreptococcaceae</taxon>
        <taxon>Metaclostridioides</taxon>
    </lineage>
</organism>
<sequence>MQNNSYEIAKLGNPEESAIKKAEKLIKDETGKDLVIIAWEKNLTNSVNENKHH</sequence>
<protein>
    <submittedName>
        <fullName evidence="1">Uncharacterized protein</fullName>
    </submittedName>
</protein>
<name>A0ABS4EAJ0_9FIRM</name>
<evidence type="ECO:0000313" key="2">
    <source>
        <dbReference type="Proteomes" id="UP000767291"/>
    </source>
</evidence>
<comment type="caution">
    <text evidence="1">The sequence shown here is derived from an EMBL/GenBank/DDBJ whole genome shotgun (WGS) entry which is preliminary data.</text>
</comment>
<gene>
    <name evidence="1" type="ORF">J2Z43_001316</name>
</gene>
<dbReference type="Proteomes" id="UP000767291">
    <property type="component" value="Unassembled WGS sequence"/>
</dbReference>
<evidence type="ECO:0000313" key="1">
    <source>
        <dbReference type="EMBL" id="MBP1854923.1"/>
    </source>
</evidence>
<proteinExistence type="predicted"/>